<dbReference type="Proteomes" id="UP000095751">
    <property type="component" value="Unassembled WGS sequence"/>
</dbReference>
<dbReference type="EMBL" id="KV784358">
    <property type="protein sequence ID" value="OEU16593.1"/>
    <property type="molecule type" value="Genomic_DNA"/>
</dbReference>
<dbReference type="GO" id="GO:0003723">
    <property type="term" value="F:RNA binding"/>
    <property type="evidence" value="ECO:0007669"/>
    <property type="project" value="TreeGrafter"/>
</dbReference>
<feature type="domain" description="Exoribonuclease Xrn1 D2/D3" evidence="4">
    <location>
        <begin position="437"/>
        <end position="530"/>
    </location>
</feature>
<dbReference type="KEGG" id="fcy:FRACYDRAFT_185457"/>
<evidence type="ECO:0000259" key="3">
    <source>
        <dbReference type="Pfam" id="PF18332"/>
    </source>
</evidence>
<sequence length="632" mass="69861">MNGKKNPWEGVNLLPFIEINLLLDTIKKYAPDDKLTKVEKLRNRVGEIFCYTFDLTANNTLEAPHKGIGLTDIVKCHSRCTILPQYDADGVSFKPELVPGTQIPYPGFPSLNVLPIEEAELLPIGVKLFGFPSKYHTMVLKLHEMPDMPPVETLADNLLNRSLFINWPMMHEARVTAISDERVEIYMFKGKKKVKVWNKSEQDRWANESGEMAQNYLGGINVPGLGGIQIGDVKIRLRLLPLQGMKTNQLNGSTEKLFGKEEAEVPLQLALWQAPAPDPRFEERGPMTLEERFHVDCNVVLTKGKYRGCVGQVIGIADGEKVGVKVLTMPPEVPFGLALARSINESYVSSSDAARILKINPSLFGRITSSLIFAQGGYDLGLNLKSQEGLCVAGYTRQKKENVTKDPQSDEKKAWDSGDSLLVVGSARGIGDTDKNSHKERIQWEYTPKSIRLINEYRQRFPQLFSALAKLPSEKKYDANIVFGPKGADVLPKIREWLNNVDSAKLPRTPISTETMTQEAVIAVEKATDVRNLALKKKGFPMESLIKIPGSVLYRENSTGATDVMLASDHNGNEAPELGDRVVNLCASGIPFGARGIVVGIHKASTGCVEIVMDEEFVGGTNLQGLCSNFRG</sequence>
<dbReference type="Pfam" id="PF17846">
    <property type="entry name" value="XRN_M"/>
    <property type="match status" value="1"/>
</dbReference>
<evidence type="ECO:0000259" key="4">
    <source>
        <dbReference type="Pfam" id="PF18334"/>
    </source>
</evidence>
<dbReference type="InterPro" id="IPR040992">
    <property type="entry name" value="XRN1_D1"/>
</dbReference>
<dbReference type="InParanoid" id="A0A1E7FFM9"/>
<keyword evidence="6" id="KW-1185">Reference proteome</keyword>
<dbReference type="OrthoDB" id="372487at2759"/>
<dbReference type="GO" id="GO:0005634">
    <property type="term" value="C:nucleus"/>
    <property type="evidence" value="ECO:0007669"/>
    <property type="project" value="TreeGrafter"/>
</dbReference>
<organism evidence="5 6">
    <name type="scientific">Fragilariopsis cylindrus CCMP1102</name>
    <dbReference type="NCBI Taxonomy" id="635003"/>
    <lineage>
        <taxon>Eukaryota</taxon>
        <taxon>Sar</taxon>
        <taxon>Stramenopiles</taxon>
        <taxon>Ochrophyta</taxon>
        <taxon>Bacillariophyta</taxon>
        <taxon>Bacillariophyceae</taxon>
        <taxon>Bacillariophycidae</taxon>
        <taxon>Bacillariales</taxon>
        <taxon>Bacillariaceae</taxon>
        <taxon>Fragilariopsis</taxon>
    </lineage>
</organism>
<name>A0A1E7FFM9_9STRA</name>
<dbReference type="PANTHER" id="PTHR12341:SF7">
    <property type="entry name" value="5'-3' EXORIBONUCLEASE 1"/>
    <property type="match status" value="1"/>
</dbReference>
<dbReference type="Gene3D" id="2.170.260.40">
    <property type="match status" value="1"/>
</dbReference>
<feature type="non-terminal residue" evidence="5">
    <location>
        <position position="632"/>
    </location>
</feature>
<dbReference type="GO" id="GO:0000956">
    <property type="term" value="P:nuclear-transcribed mRNA catabolic process"/>
    <property type="evidence" value="ECO:0007669"/>
    <property type="project" value="TreeGrafter"/>
</dbReference>
<feature type="domain" description="5'-3' exoribonuclease 1 SH3-like" evidence="2">
    <location>
        <begin position="577"/>
        <end position="632"/>
    </location>
</feature>
<dbReference type="Gene3D" id="2.30.30.750">
    <property type="match status" value="1"/>
</dbReference>
<evidence type="ECO:0000259" key="2">
    <source>
        <dbReference type="Pfam" id="PF18129"/>
    </source>
</evidence>
<gene>
    <name evidence="5" type="ORF">FRACYDRAFT_185457</name>
</gene>
<evidence type="ECO:0000259" key="1">
    <source>
        <dbReference type="Pfam" id="PF17846"/>
    </source>
</evidence>
<dbReference type="Pfam" id="PF18129">
    <property type="entry name" value="SH3_12"/>
    <property type="match status" value="1"/>
</dbReference>
<dbReference type="Pfam" id="PF18332">
    <property type="entry name" value="XRN1_D1"/>
    <property type="match status" value="1"/>
</dbReference>
<dbReference type="Pfam" id="PF18334">
    <property type="entry name" value="XRN1_D2_D3"/>
    <property type="match status" value="2"/>
</dbReference>
<dbReference type="InterPro" id="IPR041106">
    <property type="entry name" value="XRN1_D2_D3"/>
</dbReference>
<feature type="domain" description="Exoribonuclease Xrn1 D2/D3" evidence="4">
    <location>
        <begin position="290"/>
        <end position="401"/>
    </location>
</feature>
<dbReference type="InterPro" id="IPR041412">
    <property type="entry name" value="Xrn1_helical"/>
</dbReference>
<protein>
    <submittedName>
        <fullName evidence="5">Uncharacterized protein</fullName>
    </submittedName>
</protein>
<dbReference type="InterPro" id="IPR027073">
    <property type="entry name" value="5_3_exoribonuclease"/>
</dbReference>
<feature type="domain" description="Xrn1 helical" evidence="1">
    <location>
        <begin position="1"/>
        <end position="48"/>
    </location>
</feature>
<feature type="domain" description="5'-3' exoribonuclease 1 D1" evidence="3">
    <location>
        <begin position="107"/>
        <end position="284"/>
    </location>
</feature>
<dbReference type="AlphaFoldDB" id="A0A1E7FFM9"/>
<evidence type="ECO:0000313" key="5">
    <source>
        <dbReference type="EMBL" id="OEU16593.1"/>
    </source>
</evidence>
<evidence type="ECO:0000313" key="6">
    <source>
        <dbReference type="Proteomes" id="UP000095751"/>
    </source>
</evidence>
<proteinExistence type="predicted"/>
<dbReference type="GO" id="GO:0004534">
    <property type="term" value="F:5'-3' RNA exonuclease activity"/>
    <property type="evidence" value="ECO:0007669"/>
    <property type="project" value="TreeGrafter"/>
</dbReference>
<dbReference type="InterPro" id="IPR047008">
    <property type="entry name" value="XRN1_SH3_sf"/>
</dbReference>
<dbReference type="PANTHER" id="PTHR12341">
    <property type="entry name" value="5'-&gt;3' EXORIBONUCLEASE"/>
    <property type="match status" value="1"/>
</dbReference>
<accession>A0A1E7FFM9</accession>
<reference evidence="5 6" key="1">
    <citation type="submission" date="2016-09" db="EMBL/GenBank/DDBJ databases">
        <title>Extensive genetic diversity and differential bi-allelic expression allows diatom success in the polar Southern Ocean.</title>
        <authorList>
            <consortium name="DOE Joint Genome Institute"/>
            <person name="Mock T."/>
            <person name="Otillar R.P."/>
            <person name="Strauss J."/>
            <person name="Dupont C."/>
            <person name="Frickenhaus S."/>
            <person name="Maumus F."/>
            <person name="Mcmullan M."/>
            <person name="Sanges R."/>
            <person name="Schmutz J."/>
            <person name="Toseland A."/>
            <person name="Valas R."/>
            <person name="Veluchamy A."/>
            <person name="Ward B.J."/>
            <person name="Allen A."/>
            <person name="Barry K."/>
            <person name="Falciatore A."/>
            <person name="Ferrante M."/>
            <person name="Fortunato A.E."/>
            <person name="Gloeckner G."/>
            <person name="Gruber A."/>
            <person name="Hipkin R."/>
            <person name="Janech M."/>
            <person name="Kroth P."/>
            <person name="Leese F."/>
            <person name="Lindquist E."/>
            <person name="Lyon B.R."/>
            <person name="Martin J."/>
            <person name="Mayer C."/>
            <person name="Parker M."/>
            <person name="Quesneville H."/>
            <person name="Raymond J."/>
            <person name="Uhlig C."/>
            <person name="Valentin K.U."/>
            <person name="Worden A.Z."/>
            <person name="Armbrust E.V."/>
            <person name="Bowler C."/>
            <person name="Green B."/>
            <person name="Moulton V."/>
            <person name="Van Oosterhout C."/>
            <person name="Grigoriev I."/>
        </authorList>
    </citation>
    <scope>NUCLEOTIDE SEQUENCE [LARGE SCALE GENOMIC DNA]</scope>
    <source>
        <strain evidence="5 6">CCMP1102</strain>
    </source>
</reference>
<dbReference type="InterPro" id="IPR047007">
    <property type="entry name" value="XRN1_D1_sf"/>
</dbReference>
<dbReference type="InterPro" id="IPR041385">
    <property type="entry name" value="SH3_12"/>
</dbReference>